<dbReference type="HAMAP" id="MF_00337">
    <property type="entry name" value="Exonuc_7_S"/>
    <property type="match status" value="1"/>
</dbReference>
<keyword evidence="5 6" id="KW-0269">Exonuclease</keyword>
<dbReference type="HOGENOM" id="CLU_145918_2_1_10"/>
<dbReference type="EMBL" id="CP001097">
    <property type="protein sequence ID" value="ACD91309.1"/>
    <property type="molecule type" value="Genomic_DNA"/>
</dbReference>
<gene>
    <name evidence="6" type="primary">xseB</name>
    <name evidence="7" type="ordered locus">Clim_2286</name>
</gene>
<evidence type="ECO:0000313" key="8">
    <source>
        <dbReference type="Proteomes" id="UP000008841"/>
    </source>
</evidence>
<evidence type="ECO:0000256" key="1">
    <source>
        <dbReference type="ARBA" id="ARBA00009998"/>
    </source>
</evidence>
<dbReference type="EC" id="3.1.11.6" evidence="6"/>
<dbReference type="GO" id="GO:0006308">
    <property type="term" value="P:DNA catabolic process"/>
    <property type="evidence" value="ECO:0007669"/>
    <property type="project" value="UniProtKB-UniRule"/>
</dbReference>
<evidence type="ECO:0000256" key="2">
    <source>
        <dbReference type="ARBA" id="ARBA00022490"/>
    </source>
</evidence>
<dbReference type="STRING" id="290315.Clim_2286"/>
<dbReference type="PANTHER" id="PTHR34137:SF1">
    <property type="entry name" value="EXODEOXYRIBONUCLEASE 7 SMALL SUBUNIT"/>
    <property type="match status" value="1"/>
</dbReference>
<comment type="function">
    <text evidence="6">Bidirectionally degrades single-stranded DNA into large acid-insoluble oligonucleotides, which are then degraded further into small acid-soluble oligonucleotides.</text>
</comment>
<dbReference type="Gene3D" id="1.10.287.1040">
    <property type="entry name" value="Exonuclease VII, small subunit"/>
    <property type="match status" value="1"/>
</dbReference>
<sequence length="88" mass="9987">MAKPAAAEQKQKALSIEELMTRLEEITRTIENPDTGIESSITLYEEGLTIAGQCKERLQEARKKIEVINPDLAKNWPDNARTRDLFES</sequence>
<dbReference type="Pfam" id="PF02609">
    <property type="entry name" value="Exonuc_VII_S"/>
    <property type="match status" value="1"/>
</dbReference>
<dbReference type="GO" id="GO:0009318">
    <property type="term" value="C:exodeoxyribonuclease VII complex"/>
    <property type="evidence" value="ECO:0007669"/>
    <property type="project" value="UniProtKB-UniRule"/>
</dbReference>
<dbReference type="SUPFAM" id="SSF116842">
    <property type="entry name" value="XseB-like"/>
    <property type="match status" value="1"/>
</dbReference>
<evidence type="ECO:0000256" key="4">
    <source>
        <dbReference type="ARBA" id="ARBA00022801"/>
    </source>
</evidence>
<evidence type="ECO:0000256" key="6">
    <source>
        <dbReference type="HAMAP-Rule" id="MF_00337"/>
    </source>
</evidence>
<evidence type="ECO:0000256" key="5">
    <source>
        <dbReference type="ARBA" id="ARBA00022839"/>
    </source>
</evidence>
<dbReference type="InterPro" id="IPR037004">
    <property type="entry name" value="Exonuc_VII_ssu_sf"/>
</dbReference>
<accession>B3EHE7</accession>
<dbReference type="OrthoDB" id="598486at2"/>
<dbReference type="InterPro" id="IPR003761">
    <property type="entry name" value="Exonuc_VII_S"/>
</dbReference>
<evidence type="ECO:0000256" key="3">
    <source>
        <dbReference type="ARBA" id="ARBA00022722"/>
    </source>
</evidence>
<keyword evidence="4 6" id="KW-0378">Hydrolase</keyword>
<keyword evidence="2 6" id="KW-0963">Cytoplasm</keyword>
<comment type="catalytic activity">
    <reaction evidence="6">
        <text>Exonucleolytic cleavage in either 5'- to 3'- or 3'- to 5'-direction to yield nucleoside 5'-phosphates.</text>
        <dbReference type="EC" id="3.1.11.6"/>
    </reaction>
</comment>
<dbReference type="GO" id="GO:0005829">
    <property type="term" value="C:cytosol"/>
    <property type="evidence" value="ECO:0007669"/>
    <property type="project" value="TreeGrafter"/>
</dbReference>
<dbReference type="GO" id="GO:0008855">
    <property type="term" value="F:exodeoxyribonuclease VII activity"/>
    <property type="evidence" value="ECO:0007669"/>
    <property type="project" value="UniProtKB-UniRule"/>
</dbReference>
<proteinExistence type="inferred from homology"/>
<reference evidence="7 8" key="1">
    <citation type="submission" date="2008-05" db="EMBL/GenBank/DDBJ databases">
        <title>Complete sequence of Chlorobium limicola DSM 245.</title>
        <authorList>
            <consortium name="US DOE Joint Genome Institute"/>
            <person name="Lucas S."/>
            <person name="Copeland A."/>
            <person name="Lapidus A."/>
            <person name="Glavina del Rio T."/>
            <person name="Dalin E."/>
            <person name="Tice H."/>
            <person name="Bruce D."/>
            <person name="Goodwin L."/>
            <person name="Pitluck S."/>
            <person name="Schmutz J."/>
            <person name="Larimer F."/>
            <person name="Land M."/>
            <person name="Hauser L."/>
            <person name="Kyrpides N."/>
            <person name="Ovchinnikova G."/>
            <person name="Zhao F."/>
            <person name="Li T."/>
            <person name="Liu Z."/>
            <person name="Overmann J."/>
            <person name="Bryant D.A."/>
            <person name="Richardson P."/>
        </authorList>
    </citation>
    <scope>NUCLEOTIDE SEQUENCE [LARGE SCALE GENOMIC DNA]</scope>
    <source>
        <strain evidence="8">DSM 245 / NBRC 103803 / 6330</strain>
    </source>
</reference>
<name>B3EHE7_CHLL2</name>
<protein>
    <recommendedName>
        <fullName evidence="6">Exodeoxyribonuclease 7 small subunit</fullName>
        <ecNumber evidence="6">3.1.11.6</ecNumber>
    </recommendedName>
    <alternativeName>
        <fullName evidence="6">Exodeoxyribonuclease VII small subunit</fullName>
        <shortName evidence="6">Exonuclease VII small subunit</shortName>
    </alternativeName>
</protein>
<comment type="similarity">
    <text evidence="1 6">Belongs to the XseB family.</text>
</comment>
<dbReference type="RefSeq" id="WP_012467174.1">
    <property type="nucleotide sequence ID" value="NC_010803.1"/>
</dbReference>
<dbReference type="KEGG" id="cli:Clim_2286"/>
<keyword evidence="3 6" id="KW-0540">Nuclease</keyword>
<organism evidence="7 8">
    <name type="scientific">Chlorobium limicola (strain DSM 245 / NBRC 103803 / 6330)</name>
    <dbReference type="NCBI Taxonomy" id="290315"/>
    <lineage>
        <taxon>Bacteria</taxon>
        <taxon>Pseudomonadati</taxon>
        <taxon>Chlorobiota</taxon>
        <taxon>Chlorobiia</taxon>
        <taxon>Chlorobiales</taxon>
        <taxon>Chlorobiaceae</taxon>
        <taxon>Chlorobium/Pelodictyon group</taxon>
        <taxon>Chlorobium</taxon>
    </lineage>
</organism>
<evidence type="ECO:0000313" key="7">
    <source>
        <dbReference type="EMBL" id="ACD91309.1"/>
    </source>
</evidence>
<comment type="subcellular location">
    <subcellularLocation>
        <location evidence="6">Cytoplasm</location>
    </subcellularLocation>
</comment>
<dbReference type="eggNOG" id="COG1722">
    <property type="taxonomic scope" value="Bacteria"/>
</dbReference>
<dbReference type="AlphaFoldDB" id="B3EHE7"/>
<dbReference type="PANTHER" id="PTHR34137">
    <property type="entry name" value="EXODEOXYRIBONUCLEASE 7 SMALL SUBUNIT"/>
    <property type="match status" value="1"/>
</dbReference>
<dbReference type="Proteomes" id="UP000008841">
    <property type="component" value="Chromosome"/>
</dbReference>
<dbReference type="NCBIfam" id="TIGR01280">
    <property type="entry name" value="xseB"/>
    <property type="match status" value="1"/>
</dbReference>
<comment type="subunit">
    <text evidence="6">Heterooligomer composed of large and small subunits.</text>
</comment>